<feature type="non-terminal residue" evidence="13">
    <location>
        <position position="1"/>
    </location>
</feature>
<dbReference type="InterPro" id="IPR051213">
    <property type="entry name" value="START_lipid_transfer"/>
</dbReference>
<dbReference type="GO" id="GO:0006869">
    <property type="term" value="P:lipid transport"/>
    <property type="evidence" value="ECO:0007669"/>
    <property type="project" value="UniProtKB-KW"/>
</dbReference>
<keyword evidence="4" id="KW-0597">Phosphoprotein</keyword>
<accession>A0A147BEQ6</accession>
<evidence type="ECO:0000256" key="4">
    <source>
        <dbReference type="ARBA" id="ARBA00022553"/>
    </source>
</evidence>
<keyword evidence="7" id="KW-0446">Lipid-binding</keyword>
<dbReference type="InterPro" id="IPR002913">
    <property type="entry name" value="START_lipid-bd_dom"/>
</dbReference>
<evidence type="ECO:0000256" key="6">
    <source>
        <dbReference type="ARBA" id="ARBA00023055"/>
    </source>
</evidence>
<dbReference type="InterPro" id="IPR023393">
    <property type="entry name" value="START-like_dom_sf"/>
</dbReference>
<dbReference type="EMBL" id="GEGO01006171">
    <property type="protein sequence ID" value="JAR89233.1"/>
    <property type="molecule type" value="Transcribed_RNA"/>
</dbReference>
<evidence type="ECO:0000256" key="2">
    <source>
        <dbReference type="ARBA" id="ARBA00022448"/>
    </source>
</evidence>
<dbReference type="SMART" id="SM00234">
    <property type="entry name" value="START"/>
    <property type="match status" value="1"/>
</dbReference>
<dbReference type="SUPFAM" id="SSF55961">
    <property type="entry name" value="Bet v1-like"/>
    <property type="match status" value="1"/>
</dbReference>
<keyword evidence="5" id="KW-0007">Acetylation</keyword>
<protein>
    <recommendedName>
        <fullName evidence="9">Phosphatidylcholine transfer protein</fullName>
    </recommendedName>
    <alternativeName>
        <fullName evidence="11">START domain-containing protein 2</fullName>
    </alternativeName>
    <alternativeName>
        <fullName evidence="10">StAR-related lipid transfer protein 2</fullName>
    </alternativeName>
</protein>
<evidence type="ECO:0000256" key="10">
    <source>
        <dbReference type="ARBA" id="ARBA00077188"/>
    </source>
</evidence>
<evidence type="ECO:0000256" key="5">
    <source>
        <dbReference type="ARBA" id="ARBA00022990"/>
    </source>
</evidence>
<comment type="subunit">
    <text evidence="8">Interacts with ACOT13/THEM2.</text>
</comment>
<evidence type="ECO:0000256" key="11">
    <source>
        <dbReference type="ARBA" id="ARBA00079049"/>
    </source>
</evidence>
<comment type="subcellular location">
    <subcellularLocation>
        <location evidence="1">Cytoplasm</location>
    </subcellularLocation>
</comment>
<proteinExistence type="predicted"/>
<dbReference type="PROSITE" id="PS50848">
    <property type="entry name" value="START"/>
    <property type="match status" value="1"/>
</dbReference>
<dbReference type="FunFam" id="3.30.530.20:FF:000017">
    <property type="entry name" value="Phosphatidylcholine transfer protein, putative"/>
    <property type="match status" value="1"/>
</dbReference>
<evidence type="ECO:0000256" key="8">
    <source>
        <dbReference type="ARBA" id="ARBA00063535"/>
    </source>
</evidence>
<dbReference type="PANTHER" id="PTHR19308:SF8">
    <property type="entry name" value="STAR-RELATED LIPID TRANSFER PROTEIN 7, MITOCHONDRIAL"/>
    <property type="match status" value="1"/>
</dbReference>
<dbReference type="GO" id="GO:0005829">
    <property type="term" value="C:cytosol"/>
    <property type="evidence" value="ECO:0007669"/>
    <property type="project" value="UniProtKB-ARBA"/>
</dbReference>
<feature type="domain" description="START" evidence="12">
    <location>
        <begin position="235"/>
        <end position="428"/>
    </location>
</feature>
<keyword evidence="3" id="KW-0963">Cytoplasm</keyword>
<dbReference type="PANTHER" id="PTHR19308">
    <property type="entry name" value="PHOSPHATIDYLCHOLINE TRANSFER PROTEIN"/>
    <property type="match status" value="1"/>
</dbReference>
<evidence type="ECO:0000256" key="7">
    <source>
        <dbReference type="ARBA" id="ARBA00023121"/>
    </source>
</evidence>
<sequence>RRHRFFRAMFLGQVISVLRRPLRPNTHTRSDAITARSVAANIVTRELFKHSNLCARDFAASRFECRLSKELWQRITAEVNERLVILGEILAKQCNFYLAHRMRRANQIWNLYSRLYTEKTLKTLASRFLDRLRSRPQKPLGFLLGAALFKWEQERITDGEMKRCIAEFEILSQKCGNANGVAANGNMNGNGNGCMSDNANGSDGANGSKHGNGSTCTNMAGNCSEPTLHPEAFKAHLREEGWEPVVENSKMFLWRRWMPETSGYEYKVFGTFYDIPARAFFSVQTDTEYRKRWDKLVIKLDIIDREAKGGCEVVHWVMQYPFPMYKRDYVYIRRAFVDSRRNVMVLMSRSTDHPACPPINECVRVTKYMSHMVIRPHRGIDEDGFDFLLSYYDDPRSSFPGPIYSWMAASGVPDFLEKLHGAAKDLHVKNTKTPVSNLPQGSGVQCAYA</sequence>
<keyword evidence="6" id="KW-0445">Lipid transport</keyword>
<evidence type="ECO:0000313" key="13">
    <source>
        <dbReference type="EMBL" id="JAR89233.1"/>
    </source>
</evidence>
<keyword evidence="2" id="KW-0813">Transport</keyword>
<evidence type="ECO:0000256" key="1">
    <source>
        <dbReference type="ARBA" id="ARBA00004496"/>
    </source>
</evidence>
<evidence type="ECO:0000259" key="12">
    <source>
        <dbReference type="PROSITE" id="PS50848"/>
    </source>
</evidence>
<dbReference type="Gene3D" id="3.30.530.20">
    <property type="match status" value="1"/>
</dbReference>
<evidence type="ECO:0000256" key="9">
    <source>
        <dbReference type="ARBA" id="ARBA00069061"/>
    </source>
</evidence>
<organism evidence="13">
    <name type="scientific">Ixodes ricinus</name>
    <name type="common">Common tick</name>
    <name type="synonym">Acarus ricinus</name>
    <dbReference type="NCBI Taxonomy" id="34613"/>
    <lineage>
        <taxon>Eukaryota</taxon>
        <taxon>Metazoa</taxon>
        <taxon>Ecdysozoa</taxon>
        <taxon>Arthropoda</taxon>
        <taxon>Chelicerata</taxon>
        <taxon>Arachnida</taxon>
        <taxon>Acari</taxon>
        <taxon>Parasitiformes</taxon>
        <taxon>Ixodida</taxon>
        <taxon>Ixodoidea</taxon>
        <taxon>Ixodidae</taxon>
        <taxon>Ixodinae</taxon>
        <taxon>Ixodes</taxon>
    </lineage>
</organism>
<dbReference type="Pfam" id="PF01852">
    <property type="entry name" value="START"/>
    <property type="match status" value="1"/>
</dbReference>
<dbReference type="GO" id="GO:0008289">
    <property type="term" value="F:lipid binding"/>
    <property type="evidence" value="ECO:0007669"/>
    <property type="project" value="UniProtKB-KW"/>
</dbReference>
<name>A0A147BEQ6_IXORI</name>
<dbReference type="AlphaFoldDB" id="A0A147BEQ6"/>
<evidence type="ECO:0000256" key="3">
    <source>
        <dbReference type="ARBA" id="ARBA00022490"/>
    </source>
</evidence>
<reference evidence="13" key="1">
    <citation type="journal article" date="2018" name="PLoS Negl. Trop. Dis.">
        <title>Sialome diversity of ticks revealed by RNAseq of single tick salivary glands.</title>
        <authorList>
            <person name="Perner J."/>
            <person name="Kropackova S."/>
            <person name="Kopacek P."/>
            <person name="Ribeiro J.M."/>
        </authorList>
    </citation>
    <scope>NUCLEOTIDE SEQUENCE</scope>
    <source>
        <strain evidence="13">Siblings of single egg batch collected in Ceske Budejovice</strain>
        <tissue evidence="13">Salivary glands</tissue>
    </source>
</reference>